<dbReference type="SMART" id="SM01080">
    <property type="entry name" value="CHASE2"/>
    <property type="match status" value="1"/>
</dbReference>
<dbReference type="GO" id="GO:0004016">
    <property type="term" value="F:adenylate cyclase activity"/>
    <property type="evidence" value="ECO:0007669"/>
    <property type="project" value="UniProtKB-ARBA"/>
</dbReference>
<feature type="transmembrane region" description="Helical" evidence="3">
    <location>
        <begin position="383"/>
        <end position="404"/>
    </location>
</feature>
<feature type="transmembrane region" description="Helical" evidence="3">
    <location>
        <begin position="12"/>
        <end position="35"/>
    </location>
</feature>
<dbReference type="InterPro" id="IPR013767">
    <property type="entry name" value="PAS_fold"/>
</dbReference>
<dbReference type="PROSITE" id="PS50113">
    <property type="entry name" value="PAC"/>
    <property type="match status" value="1"/>
</dbReference>
<dbReference type="InterPro" id="IPR001610">
    <property type="entry name" value="PAC"/>
</dbReference>
<comment type="similarity">
    <text evidence="1">Belongs to the adenylyl cyclase class-3 family.</text>
</comment>
<feature type="transmembrane region" description="Helical" evidence="3">
    <location>
        <begin position="326"/>
        <end position="344"/>
    </location>
</feature>
<dbReference type="InterPro" id="IPR019734">
    <property type="entry name" value="TPR_rpt"/>
</dbReference>
<evidence type="ECO:0000313" key="8">
    <source>
        <dbReference type="Proteomes" id="UP001050975"/>
    </source>
</evidence>
<evidence type="ECO:0000313" key="7">
    <source>
        <dbReference type="EMBL" id="GET35421.1"/>
    </source>
</evidence>
<dbReference type="Pfam" id="PF00211">
    <property type="entry name" value="Guanylate_cyc"/>
    <property type="match status" value="1"/>
</dbReference>
<reference evidence="7" key="1">
    <citation type="submission" date="2019-10" db="EMBL/GenBank/DDBJ databases">
        <title>Draft genome sequece of Microseira wollei NIES-4236.</title>
        <authorList>
            <person name="Yamaguchi H."/>
            <person name="Suzuki S."/>
            <person name="Kawachi M."/>
        </authorList>
    </citation>
    <scope>NUCLEOTIDE SEQUENCE</scope>
    <source>
        <strain evidence="7">NIES-4236</strain>
    </source>
</reference>
<dbReference type="GO" id="GO:0006171">
    <property type="term" value="P:cAMP biosynthetic process"/>
    <property type="evidence" value="ECO:0007669"/>
    <property type="project" value="TreeGrafter"/>
</dbReference>
<dbReference type="AlphaFoldDB" id="A0AAV3X2M2"/>
<dbReference type="InterPro" id="IPR000014">
    <property type="entry name" value="PAS"/>
</dbReference>
<comment type="caution">
    <text evidence="7">The sequence shown here is derived from an EMBL/GenBank/DDBJ whole genome shotgun (WGS) entry which is preliminary data.</text>
</comment>
<dbReference type="Proteomes" id="UP001050975">
    <property type="component" value="Unassembled WGS sequence"/>
</dbReference>
<dbReference type="InterPro" id="IPR007890">
    <property type="entry name" value="CHASE2"/>
</dbReference>
<dbReference type="EMBL" id="BLAY01000001">
    <property type="protein sequence ID" value="GET35421.1"/>
    <property type="molecule type" value="Genomic_DNA"/>
</dbReference>
<dbReference type="GO" id="GO:0035556">
    <property type="term" value="P:intracellular signal transduction"/>
    <property type="evidence" value="ECO:0007669"/>
    <property type="project" value="InterPro"/>
</dbReference>
<feature type="repeat" description="TPR" evidence="2">
    <location>
        <begin position="808"/>
        <end position="841"/>
    </location>
</feature>
<dbReference type="PANTHER" id="PTHR43081:SF1">
    <property type="entry name" value="ADENYLATE CYCLASE, TERMINAL-DIFFERENTIATION SPECIFIC"/>
    <property type="match status" value="1"/>
</dbReference>
<feature type="domain" description="PAS" evidence="4">
    <location>
        <begin position="445"/>
        <end position="481"/>
    </location>
</feature>
<dbReference type="CDD" id="cd07302">
    <property type="entry name" value="CHD"/>
    <property type="match status" value="1"/>
</dbReference>
<dbReference type="SMART" id="SM00086">
    <property type="entry name" value="PAC"/>
    <property type="match status" value="1"/>
</dbReference>
<dbReference type="InterPro" id="IPR001054">
    <property type="entry name" value="A/G_cyclase"/>
</dbReference>
<dbReference type="Gene3D" id="3.30.450.20">
    <property type="entry name" value="PAS domain"/>
    <property type="match status" value="1"/>
</dbReference>
<name>A0AAV3X2M2_9CYAN</name>
<feature type="domain" description="Guanylate cyclase" evidence="6">
    <location>
        <begin position="619"/>
        <end position="745"/>
    </location>
</feature>
<evidence type="ECO:0000259" key="4">
    <source>
        <dbReference type="PROSITE" id="PS50112"/>
    </source>
</evidence>
<dbReference type="InterPro" id="IPR050697">
    <property type="entry name" value="Adenylyl/Guanylyl_Cyclase_3/4"/>
</dbReference>
<keyword evidence="3" id="KW-1133">Transmembrane helix</keyword>
<dbReference type="CDD" id="cd00130">
    <property type="entry name" value="PAS"/>
    <property type="match status" value="1"/>
</dbReference>
<gene>
    <name evidence="7" type="ORF">MiSe_01630</name>
</gene>
<evidence type="ECO:0000259" key="5">
    <source>
        <dbReference type="PROSITE" id="PS50113"/>
    </source>
</evidence>
<evidence type="ECO:0000259" key="6">
    <source>
        <dbReference type="PROSITE" id="PS50125"/>
    </source>
</evidence>
<dbReference type="RefSeq" id="WP_226572848.1">
    <property type="nucleotide sequence ID" value="NZ_BLAY01000001.1"/>
</dbReference>
<dbReference type="Pfam" id="PF00989">
    <property type="entry name" value="PAS"/>
    <property type="match status" value="1"/>
</dbReference>
<dbReference type="PROSITE" id="PS50125">
    <property type="entry name" value="GUANYLATE_CYCLASE_2"/>
    <property type="match status" value="1"/>
</dbReference>
<dbReference type="SMART" id="SM00044">
    <property type="entry name" value="CYCc"/>
    <property type="match status" value="1"/>
</dbReference>
<sequence>MWSKLRQTIWEYRGILTIAPSVAGLVITASSLGLFQLMEWATFDQFFRWRPREPVDPRITIVTIDESDITHVGQWPVPDAVLAKLIENLRKHNPKAIGLDLYRDLPVEPGHQALVKLFKNTPNLIGVEKAVGNAVPPPPILKQLDRVGLADLVLDADGKVRRGLISIRTGEGQTKLGLGTTLALMYLEAEGMTLKMLDAKKKYLGLGKAVFMPLMGNEGGYVRANTGGYQILLNYRGKLENFQHLSMKDVLENRIPPNSLRDQIILIGATGASLNDLFFTPYSSKENGSPQRTPGVVIHANITSQILSAAIEGRPFIRVWDEPIEWLWILLWSFAGAGASWIVLDTKRFADSLALKATVFLISLLLGGVMLVGGSYVAFLASWWFPVIAPLVAFTGSGIAIAGYNSLELQQEKADLEILLETTTEHADALATDLEHKAEEAIRESERKLAQFLEAVPVGVVVADASGKLYYFNHAAQQLLGKGVVPDATAEQIAEVYQTYIAGTNQLYPVEKLPIVRALRGEISAVEDIEIHQEHKIIPIEVWGTPIYDRDGKVNYAIIVFRDITERKKAEADRIKLTTELIQLNVAYSRFVPRQFLQLLNKESIIDVQLGDQVQQDMSVLFSDIRDFTTLSETMTPAENFKFINAYLSRMEPAILENNGFIDKYIGDAIMALFSGSADDAVKAGIAMLQRLAEFNTNRGRLGRPHIKIGIGINTGSMMLGTVGGHSRMDGTAISDAVNLASRLEGLTKNYGVALLISEKTFLALNNPADYAIRRIDRVKVKGKSEQVIVYEVFDADLPEVKEGKLFNAAVFKQAIVLYNSGNLSEAAQLFSHCLHLNPGDKVAKIYLERCQQQETVEALKTNG</sequence>
<keyword evidence="3" id="KW-0812">Transmembrane</keyword>
<protein>
    <submittedName>
        <fullName evidence="7">Adenylate cyclase</fullName>
    </submittedName>
</protein>
<proteinExistence type="inferred from homology"/>
<accession>A0AAV3X2M2</accession>
<organism evidence="7 8">
    <name type="scientific">Microseira wollei NIES-4236</name>
    <dbReference type="NCBI Taxonomy" id="2530354"/>
    <lineage>
        <taxon>Bacteria</taxon>
        <taxon>Bacillati</taxon>
        <taxon>Cyanobacteriota</taxon>
        <taxon>Cyanophyceae</taxon>
        <taxon>Oscillatoriophycideae</taxon>
        <taxon>Aerosakkonematales</taxon>
        <taxon>Aerosakkonemataceae</taxon>
        <taxon>Microseira</taxon>
    </lineage>
</organism>
<evidence type="ECO:0000256" key="2">
    <source>
        <dbReference type="PROSITE-ProRule" id="PRU00339"/>
    </source>
</evidence>
<dbReference type="Pfam" id="PF05226">
    <property type="entry name" value="CHASE2"/>
    <property type="match status" value="1"/>
</dbReference>
<dbReference type="PANTHER" id="PTHR43081">
    <property type="entry name" value="ADENYLATE CYCLASE, TERMINAL-DIFFERENTIATION SPECIFIC-RELATED"/>
    <property type="match status" value="1"/>
</dbReference>
<dbReference type="InterPro" id="IPR029787">
    <property type="entry name" value="Nucleotide_cyclase"/>
</dbReference>
<dbReference type="GO" id="GO:0006355">
    <property type="term" value="P:regulation of DNA-templated transcription"/>
    <property type="evidence" value="ECO:0007669"/>
    <property type="project" value="InterPro"/>
</dbReference>
<dbReference type="PROSITE" id="PS50005">
    <property type="entry name" value="TPR"/>
    <property type="match status" value="1"/>
</dbReference>
<keyword evidence="3" id="KW-0472">Membrane</keyword>
<feature type="transmembrane region" description="Helical" evidence="3">
    <location>
        <begin position="353"/>
        <end position="377"/>
    </location>
</feature>
<keyword evidence="8" id="KW-1185">Reference proteome</keyword>
<dbReference type="PROSITE" id="PS50112">
    <property type="entry name" value="PAS"/>
    <property type="match status" value="1"/>
</dbReference>
<dbReference type="SUPFAM" id="SSF55785">
    <property type="entry name" value="PYP-like sensor domain (PAS domain)"/>
    <property type="match status" value="1"/>
</dbReference>
<dbReference type="InterPro" id="IPR035965">
    <property type="entry name" value="PAS-like_dom_sf"/>
</dbReference>
<feature type="domain" description="PAC" evidence="5">
    <location>
        <begin position="524"/>
        <end position="576"/>
    </location>
</feature>
<dbReference type="Gene3D" id="3.30.70.1230">
    <property type="entry name" value="Nucleotide cyclase"/>
    <property type="match status" value="1"/>
</dbReference>
<dbReference type="InterPro" id="IPR000700">
    <property type="entry name" value="PAS-assoc_C"/>
</dbReference>
<dbReference type="NCBIfam" id="TIGR00229">
    <property type="entry name" value="sensory_box"/>
    <property type="match status" value="1"/>
</dbReference>
<evidence type="ECO:0000256" key="1">
    <source>
        <dbReference type="ARBA" id="ARBA00005381"/>
    </source>
</evidence>
<keyword evidence="2" id="KW-0802">TPR repeat</keyword>
<dbReference type="SUPFAM" id="SSF55073">
    <property type="entry name" value="Nucleotide cyclase"/>
    <property type="match status" value="1"/>
</dbReference>
<evidence type="ECO:0000256" key="3">
    <source>
        <dbReference type="SAM" id="Phobius"/>
    </source>
</evidence>